<dbReference type="AlphaFoldDB" id="A0A0N1HQW6"/>
<dbReference type="RefSeq" id="XP_017997979.1">
    <property type="nucleotide sequence ID" value="XM_018143242.1"/>
</dbReference>
<evidence type="ECO:0000313" key="1">
    <source>
        <dbReference type="EMBL" id="KPI38016.1"/>
    </source>
</evidence>
<dbReference type="VEuPathDB" id="FungiDB:AB675_3210"/>
<protein>
    <submittedName>
        <fullName evidence="1">Uncharacterized protein</fullName>
    </submittedName>
</protein>
<sequence length="291" mass="32714">MADPPPNLIALPEEIQQLIFRHLFAGRRFSRYLKAIDNKGRTPRELRSWIKVRRRAGDLAPFEHNPLSILLSCKACYVQAEEAFFRHGIINASDEMRSLKLSILYNEGLPKSMDLLEQVRHLHMSVLDGLYLGTIAKLPLLQTFTLVNRLGYCMEVREDAFLKEGILTEHGGALVRSALSKLLGLDLNHPIGYGQELTPLLREWATRQQSFQLNISHMAALATDLTSGDPPYRILVLQTDFNRGQMQVSDHGTSSGSVKVNVADILAELSHTPGWTRVAELPQTPGWVRAE</sequence>
<comment type="caution">
    <text evidence="1">The sequence shown here is derived from an EMBL/GenBank/DDBJ whole genome shotgun (WGS) entry which is preliminary data.</text>
</comment>
<evidence type="ECO:0000313" key="2">
    <source>
        <dbReference type="Proteomes" id="UP000038010"/>
    </source>
</evidence>
<reference evidence="1 2" key="1">
    <citation type="submission" date="2015-06" db="EMBL/GenBank/DDBJ databases">
        <title>Draft genome of the ant-associated black yeast Phialophora attae CBS 131958.</title>
        <authorList>
            <person name="Moreno L.F."/>
            <person name="Stielow B.J."/>
            <person name="de Hoog S."/>
            <person name="Vicente V.A."/>
            <person name="Weiss V.A."/>
            <person name="de Vries M."/>
            <person name="Cruz L.M."/>
            <person name="Souza E.M."/>
        </authorList>
    </citation>
    <scope>NUCLEOTIDE SEQUENCE [LARGE SCALE GENOMIC DNA]</scope>
    <source>
        <strain evidence="1 2">CBS 131958</strain>
    </source>
</reference>
<keyword evidence="2" id="KW-1185">Reference proteome</keyword>
<dbReference type="Proteomes" id="UP000038010">
    <property type="component" value="Unassembled WGS sequence"/>
</dbReference>
<accession>A0A0N1HQW6</accession>
<dbReference type="GeneID" id="28735121"/>
<name>A0A0N1HQW6_9EURO</name>
<gene>
    <name evidence="1" type="ORF">AB675_3210</name>
</gene>
<organism evidence="1 2">
    <name type="scientific">Cyphellophora attinorum</name>
    <dbReference type="NCBI Taxonomy" id="1664694"/>
    <lineage>
        <taxon>Eukaryota</taxon>
        <taxon>Fungi</taxon>
        <taxon>Dikarya</taxon>
        <taxon>Ascomycota</taxon>
        <taxon>Pezizomycotina</taxon>
        <taxon>Eurotiomycetes</taxon>
        <taxon>Chaetothyriomycetidae</taxon>
        <taxon>Chaetothyriales</taxon>
        <taxon>Cyphellophoraceae</taxon>
        <taxon>Cyphellophora</taxon>
    </lineage>
</organism>
<proteinExistence type="predicted"/>
<dbReference type="EMBL" id="LFJN01000021">
    <property type="protein sequence ID" value="KPI38016.1"/>
    <property type="molecule type" value="Genomic_DNA"/>
</dbReference>